<feature type="domain" description="2Fe-2S ferredoxin-type" evidence="6">
    <location>
        <begin position="1"/>
        <end position="75"/>
    </location>
</feature>
<sequence length="155" mass="16880">MELIINGQRYTVANEPTRPLLYVLRDELGLTSTKFGCGAGICGACTVHINGKATRSCQMMVHTLAGSTITTIEGLGNGERLHPVQQAFLELQVPQCGWCMSGQMMTAAALLAETPNPTYDEMIAAMRYNYCRCGSYARIARAVMRAAELIREEAA</sequence>
<dbReference type="GO" id="GO:0051537">
    <property type="term" value="F:2 iron, 2 sulfur cluster binding"/>
    <property type="evidence" value="ECO:0007669"/>
    <property type="project" value="UniProtKB-KW"/>
</dbReference>
<evidence type="ECO:0000256" key="4">
    <source>
        <dbReference type="ARBA" id="ARBA00023004"/>
    </source>
</evidence>
<evidence type="ECO:0000256" key="2">
    <source>
        <dbReference type="ARBA" id="ARBA00022723"/>
    </source>
</evidence>
<accession>A0A2J6X4X3</accession>
<dbReference type="GO" id="GO:0046872">
    <property type="term" value="F:metal ion binding"/>
    <property type="evidence" value="ECO:0007669"/>
    <property type="project" value="UniProtKB-KW"/>
</dbReference>
<evidence type="ECO:0000256" key="5">
    <source>
        <dbReference type="ARBA" id="ARBA00023014"/>
    </source>
</evidence>
<dbReference type="InterPro" id="IPR012675">
    <property type="entry name" value="Beta-grasp_dom_sf"/>
</dbReference>
<reference evidence="7 8" key="1">
    <citation type="submission" date="2018-01" db="EMBL/GenBank/DDBJ databases">
        <title>Metagenomic assembled genomes from two thermal pools in the Uzon Caldera, Kamchatka, Russia.</title>
        <authorList>
            <person name="Wilkins L."/>
            <person name="Ettinger C."/>
        </authorList>
    </citation>
    <scope>NUCLEOTIDE SEQUENCE [LARGE SCALE GENOMIC DNA]</scope>
    <source>
        <strain evidence="7">ZAV-02</strain>
    </source>
</reference>
<dbReference type="Pfam" id="PF01799">
    <property type="entry name" value="Fer2_2"/>
    <property type="match status" value="1"/>
</dbReference>
<dbReference type="Gene3D" id="1.10.150.120">
    <property type="entry name" value="[2Fe-2S]-binding domain"/>
    <property type="match status" value="1"/>
</dbReference>
<evidence type="ECO:0000313" key="8">
    <source>
        <dbReference type="Proteomes" id="UP000243376"/>
    </source>
</evidence>
<comment type="caution">
    <text evidence="7">The sequence shown here is derived from an EMBL/GenBank/DDBJ whole genome shotgun (WGS) entry which is preliminary data.</text>
</comment>
<keyword evidence="5" id="KW-0411">Iron-sulfur</keyword>
<dbReference type="Pfam" id="PF00111">
    <property type="entry name" value="Fer2"/>
    <property type="match status" value="1"/>
</dbReference>
<dbReference type="InterPro" id="IPR051452">
    <property type="entry name" value="Diverse_Oxidoreductases"/>
</dbReference>
<evidence type="ECO:0000256" key="3">
    <source>
        <dbReference type="ARBA" id="ARBA00023002"/>
    </source>
</evidence>
<gene>
    <name evidence="7" type="ORF">C0184_08080</name>
</gene>
<dbReference type="InterPro" id="IPR036010">
    <property type="entry name" value="2Fe-2S_ferredoxin-like_sf"/>
</dbReference>
<dbReference type="InterPro" id="IPR001041">
    <property type="entry name" value="2Fe-2S_ferredoxin-type"/>
</dbReference>
<dbReference type="PROSITE" id="PS00197">
    <property type="entry name" value="2FE2S_FER_1"/>
    <property type="match status" value="1"/>
</dbReference>
<dbReference type="GO" id="GO:0016491">
    <property type="term" value="F:oxidoreductase activity"/>
    <property type="evidence" value="ECO:0007669"/>
    <property type="project" value="UniProtKB-KW"/>
</dbReference>
<evidence type="ECO:0000256" key="1">
    <source>
        <dbReference type="ARBA" id="ARBA00022714"/>
    </source>
</evidence>
<dbReference type="EMBL" id="PNIQ01000532">
    <property type="protein sequence ID" value="PMP81560.1"/>
    <property type="molecule type" value="Genomic_DNA"/>
</dbReference>
<dbReference type="InterPro" id="IPR036884">
    <property type="entry name" value="2Fe-2S-bd_dom_sf"/>
</dbReference>
<organism evidence="7 8">
    <name type="scientific">Chloroflexus aggregans</name>
    <dbReference type="NCBI Taxonomy" id="152260"/>
    <lineage>
        <taxon>Bacteria</taxon>
        <taxon>Bacillati</taxon>
        <taxon>Chloroflexota</taxon>
        <taxon>Chloroflexia</taxon>
        <taxon>Chloroflexales</taxon>
        <taxon>Chloroflexineae</taxon>
        <taxon>Chloroflexaceae</taxon>
        <taxon>Chloroflexus</taxon>
    </lineage>
</organism>
<evidence type="ECO:0000313" key="7">
    <source>
        <dbReference type="EMBL" id="PMP81560.1"/>
    </source>
</evidence>
<protein>
    <submittedName>
        <fullName evidence="7">(2Fe-2S)-binding protein</fullName>
    </submittedName>
</protein>
<dbReference type="SUPFAM" id="SSF47741">
    <property type="entry name" value="CO dehydrogenase ISP C-domain like"/>
    <property type="match status" value="1"/>
</dbReference>
<dbReference type="PROSITE" id="PS51085">
    <property type="entry name" value="2FE2S_FER_2"/>
    <property type="match status" value="1"/>
</dbReference>
<dbReference type="InterPro" id="IPR006058">
    <property type="entry name" value="2Fe2S_fd_BS"/>
</dbReference>
<dbReference type="Gene3D" id="3.10.20.30">
    <property type="match status" value="1"/>
</dbReference>
<proteinExistence type="predicted"/>
<dbReference type="SUPFAM" id="SSF54292">
    <property type="entry name" value="2Fe-2S ferredoxin-like"/>
    <property type="match status" value="1"/>
</dbReference>
<dbReference type="Proteomes" id="UP000243376">
    <property type="component" value="Unassembled WGS sequence"/>
</dbReference>
<keyword evidence="1" id="KW-0001">2Fe-2S</keyword>
<dbReference type="AlphaFoldDB" id="A0A2J6X4X3"/>
<keyword evidence="4" id="KW-0408">Iron</keyword>
<keyword evidence="2" id="KW-0479">Metal-binding</keyword>
<evidence type="ECO:0000259" key="6">
    <source>
        <dbReference type="PROSITE" id="PS51085"/>
    </source>
</evidence>
<keyword evidence="3" id="KW-0560">Oxidoreductase</keyword>
<dbReference type="PANTHER" id="PTHR44379:SF2">
    <property type="entry name" value="BLR6218 PROTEIN"/>
    <property type="match status" value="1"/>
</dbReference>
<name>A0A2J6X4X3_9CHLR</name>
<dbReference type="CDD" id="cd00207">
    <property type="entry name" value="fer2"/>
    <property type="match status" value="1"/>
</dbReference>
<dbReference type="PANTHER" id="PTHR44379">
    <property type="entry name" value="OXIDOREDUCTASE WITH IRON-SULFUR SUBUNIT"/>
    <property type="match status" value="1"/>
</dbReference>
<dbReference type="InterPro" id="IPR002888">
    <property type="entry name" value="2Fe-2S-bd"/>
</dbReference>